<dbReference type="FunFam" id="1.10.10.60:FF:000755">
    <property type="entry name" value="Transcription factor MYB36"/>
    <property type="match status" value="1"/>
</dbReference>
<dbReference type="InterPro" id="IPR001005">
    <property type="entry name" value="SANT/Myb"/>
</dbReference>
<keyword evidence="14" id="KW-0234">DNA repair</keyword>
<dbReference type="GO" id="GO:0046872">
    <property type="term" value="F:metal ion binding"/>
    <property type="evidence" value="ECO:0007669"/>
    <property type="project" value="UniProtKB-KW"/>
</dbReference>
<comment type="subcellular location">
    <subcellularLocation>
        <location evidence="2">Nucleus</location>
        <location evidence="2">Nucleolus</location>
    </subcellularLocation>
    <subcellularLocation>
        <location evidence="3">Nucleus</location>
        <location evidence="3">Nucleoplasm</location>
    </subcellularLocation>
</comment>
<comment type="subunit">
    <text evidence="26">Interacts with PCNA homotrimer; this interaction is enhanced during the S-phase of the cell cycle. Interacts with nucleolar proteins NCL, UBTF and NPM1. Interacts with XRCC5-XRCC6 heterodimer.</text>
</comment>
<dbReference type="Pfam" id="PF09316">
    <property type="entry name" value="Cmyb_C"/>
    <property type="match status" value="1"/>
</dbReference>
<dbReference type="GO" id="GO:0035516">
    <property type="term" value="F:broad specificity oxidative DNA demethylase activity"/>
    <property type="evidence" value="ECO:0007669"/>
    <property type="project" value="UniProtKB-EC"/>
</dbReference>
<dbReference type="Gene3D" id="1.10.10.60">
    <property type="entry name" value="Homeodomain-like"/>
    <property type="match status" value="3"/>
</dbReference>
<dbReference type="PANTHER" id="PTHR45614:SF25">
    <property type="entry name" value="MYB PROTEIN"/>
    <property type="match status" value="1"/>
</dbReference>
<comment type="catalytic activity">
    <reaction evidence="23">
        <text>a 1,N(6)-etheno-2'-deoxyadenosine in double-stranded DNA + 2-oxoglutarate + O2 + H2O = a 2'-deoxyadenosine in double-stranded DNA + glyoxal + succinate + CO2</text>
        <dbReference type="Rhea" id="RHEA:70463"/>
        <dbReference type="Rhea" id="RHEA-COMP:17897"/>
        <dbReference type="Rhea" id="RHEA-COMP:17903"/>
        <dbReference type="ChEBI" id="CHEBI:15377"/>
        <dbReference type="ChEBI" id="CHEBI:15379"/>
        <dbReference type="ChEBI" id="CHEBI:16526"/>
        <dbReference type="ChEBI" id="CHEBI:16810"/>
        <dbReference type="ChEBI" id="CHEBI:30031"/>
        <dbReference type="ChEBI" id="CHEBI:34779"/>
        <dbReference type="ChEBI" id="CHEBI:90615"/>
        <dbReference type="ChEBI" id="CHEBI:189583"/>
    </reaction>
    <physiologicalReaction direction="left-to-right" evidence="23">
        <dbReference type="Rhea" id="RHEA:70464"/>
    </physiologicalReaction>
</comment>
<comment type="catalytic activity">
    <reaction evidence="25">
        <text>a methylated nucleobase within DNA + 2-oxoglutarate + O2 = a nucleobase within DNA + formaldehyde + succinate + CO2</text>
        <dbReference type="Rhea" id="RHEA:30299"/>
        <dbReference type="Rhea" id="RHEA-COMP:12192"/>
        <dbReference type="Rhea" id="RHEA-COMP:12193"/>
        <dbReference type="ChEBI" id="CHEBI:15379"/>
        <dbReference type="ChEBI" id="CHEBI:16526"/>
        <dbReference type="ChEBI" id="CHEBI:16810"/>
        <dbReference type="ChEBI" id="CHEBI:16842"/>
        <dbReference type="ChEBI" id="CHEBI:30031"/>
        <dbReference type="ChEBI" id="CHEBI:32875"/>
        <dbReference type="ChEBI" id="CHEBI:64428"/>
        <dbReference type="EC" id="1.14.11.33"/>
    </reaction>
    <physiologicalReaction direction="left-to-right" evidence="25">
        <dbReference type="Rhea" id="RHEA:30300"/>
    </physiologicalReaction>
</comment>
<accession>C3ZI75</accession>
<comment type="catalytic activity">
    <reaction evidence="16">
        <text>an N(1)-methyl-2'-deoxyadenosine in single-stranded DNA + 2-oxoglutarate + O2 = a 2'-deoxyadenosine in single-stranded DNA + formaldehyde + succinate + CO2 + H(+)</text>
        <dbReference type="Rhea" id="RHEA:70447"/>
        <dbReference type="Rhea" id="RHEA-COMP:17895"/>
        <dbReference type="Rhea" id="RHEA-COMP:17896"/>
        <dbReference type="ChEBI" id="CHEBI:15378"/>
        <dbReference type="ChEBI" id="CHEBI:15379"/>
        <dbReference type="ChEBI" id="CHEBI:16526"/>
        <dbReference type="ChEBI" id="CHEBI:16810"/>
        <dbReference type="ChEBI" id="CHEBI:16842"/>
        <dbReference type="ChEBI" id="CHEBI:30031"/>
        <dbReference type="ChEBI" id="CHEBI:90615"/>
        <dbReference type="ChEBI" id="CHEBI:139096"/>
    </reaction>
    <physiologicalReaction direction="left-to-right" evidence="16">
        <dbReference type="Rhea" id="RHEA:70448"/>
    </physiologicalReaction>
</comment>
<dbReference type="InterPro" id="IPR017930">
    <property type="entry name" value="Myb_dom"/>
</dbReference>
<dbReference type="EC" id="1.14.11.33" evidence="27"/>
<evidence type="ECO:0000256" key="13">
    <source>
        <dbReference type="ARBA" id="ARBA00023163"/>
    </source>
</evidence>
<dbReference type="PROSITE" id="PS51471">
    <property type="entry name" value="FE2OG_OXY"/>
    <property type="match status" value="1"/>
</dbReference>
<keyword evidence="7" id="KW-0460">Magnesium</keyword>
<evidence type="ECO:0000256" key="22">
    <source>
        <dbReference type="ARBA" id="ARBA00052597"/>
    </source>
</evidence>
<feature type="domain" description="Myb-like" evidence="32">
    <location>
        <begin position="38"/>
        <end position="86"/>
    </location>
</feature>
<comment type="catalytic activity">
    <reaction evidence="22">
        <text>a 3,N(4)-etheno-2'-deoxycytidine in single-stranded DNA + 2-oxoglutarate + O2 + H2O = a 2'-deoxycytidine in single-stranded DNA + glyoxal + succinate + CO2</text>
        <dbReference type="Rhea" id="RHEA:70471"/>
        <dbReference type="Rhea" id="RHEA-COMP:12846"/>
        <dbReference type="Rhea" id="RHEA-COMP:17906"/>
        <dbReference type="ChEBI" id="CHEBI:15377"/>
        <dbReference type="ChEBI" id="CHEBI:15379"/>
        <dbReference type="ChEBI" id="CHEBI:16526"/>
        <dbReference type="ChEBI" id="CHEBI:16810"/>
        <dbReference type="ChEBI" id="CHEBI:30031"/>
        <dbReference type="ChEBI" id="CHEBI:34779"/>
        <dbReference type="ChEBI" id="CHEBI:85452"/>
        <dbReference type="ChEBI" id="CHEBI:189585"/>
    </reaction>
    <physiologicalReaction direction="left-to-right" evidence="22">
        <dbReference type="Rhea" id="RHEA:70472"/>
    </physiologicalReaction>
</comment>
<evidence type="ECO:0000256" key="24">
    <source>
        <dbReference type="ARBA" id="ARBA00052800"/>
    </source>
</evidence>
<feature type="domain" description="Myb-like" evidence="32">
    <location>
        <begin position="87"/>
        <end position="138"/>
    </location>
</feature>
<dbReference type="InterPro" id="IPR037151">
    <property type="entry name" value="AlkB-like_sf"/>
</dbReference>
<keyword evidence="6" id="KW-0227">DNA damage</keyword>
<dbReference type="FunFam" id="1.10.10.60:FF:000010">
    <property type="entry name" value="Transcriptional activator Myb isoform A"/>
    <property type="match status" value="1"/>
</dbReference>
<evidence type="ECO:0000256" key="9">
    <source>
        <dbReference type="ARBA" id="ARBA00023002"/>
    </source>
</evidence>
<comment type="catalytic activity">
    <reaction evidence="20">
        <text>a 3,N(4)-etheno-2'-deoxycytidine in double-stranded DNA + 2-oxoglutarate + O2 + H2O = a 2'-deoxycytidine in double-stranded DNA + glyoxal + succinate + CO2</text>
        <dbReference type="Rhea" id="RHEA:70467"/>
        <dbReference type="Rhea" id="RHEA-COMP:17070"/>
        <dbReference type="Rhea" id="RHEA-COMP:17905"/>
        <dbReference type="ChEBI" id="CHEBI:15377"/>
        <dbReference type="ChEBI" id="CHEBI:15379"/>
        <dbReference type="ChEBI" id="CHEBI:16526"/>
        <dbReference type="ChEBI" id="CHEBI:16810"/>
        <dbReference type="ChEBI" id="CHEBI:30031"/>
        <dbReference type="ChEBI" id="CHEBI:34779"/>
        <dbReference type="ChEBI" id="CHEBI:85452"/>
        <dbReference type="ChEBI" id="CHEBI:189585"/>
    </reaction>
    <physiologicalReaction direction="left-to-right" evidence="20">
        <dbReference type="Rhea" id="RHEA:70468"/>
    </physiologicalReaction>
</comment>
<evidence type="ECO:0000256" key="25">
    <source>
        <dbReference type="ARBA" id="ARBA00053025"/>
    </source>
</evidence>
<keyword evidence="4" id="KW-0479">Metal-binding</keyword>
<evidence type="ECO:0000256" key="1">
    <source>
        <dbReference type="ARBA" id="ARBA00001954"/>
    </source>
</evidence>
<dbReference type="AlphaFoldDB" id="C3ZI75"/>
<evidence type="ECO:0000256" key="7">
    <source>
        <dbReference type="ARBA" id="ARBA00022842"/>
    </source>
</evidence>
<evidence type="ECO:0000256" key="11">
    <source>
        <dbReference type="ARBA" id="ARBA00023015"/>
    </source>
</evidence>
<name>C3ZI75_BRAFL</name>
<dbReference type="FunFam" id="2.60.120.590:FF:000004">
    <property type="entry name" value="DNA oxidative demethylase ALKBH2"/>
    <property type="match status" value="1"/>
</dbReference>
<dbReference type="PROSITE" id="PS51294">
    <property type="entry name" value="HTH_MYB"/>
    <property type="match status" value="3"/>
</dbReference>
<comment type="cofactor">
    <cofactor evidence="1">
        <name>Fe(2+)</name>
        <dbReference type="ChEBI" id="CHEBI:29033"/>
    </cofactor>
</comment>
<evidence type="ECO:0000256" key="18">
    <source>
        <dbReference type="ARBA" id="ARBA00051189"/>
    </source>
</evidence>
<dbReference type="FunCoup" id="C3ZI75">
    <property type="interactions" value="271"/>
</dbReference>
<dbReference type="GO" id="GO:0005730">
    <property type="term" value="C:nucleolus"/>
    <property type="evidence" value="ECO:0007669"/>
    <property type="project" value="UniProtKB-SubCell"/>
</dbReference>
<proteinExistence type="predicted"/>
<dbReference type="InterPro" id="IPR005123">
    <property type="entry name" value="Oxoglu/Fe-dep_dioxygenase_dom"/>
</dbReference>
<keyword evidence="10" id="KW-0408">Iron</keyword>
<comment type="catalytic activity">
    <reaction evidence="18">
        <text>a 1,N(6)-etheno-2'-deoxyadenosine in single-stranded DNA + 2-oxoglutarate + O2 + H2O = a 2'-deoxyadenosine in single-stranded DNA + glyoxal + succinate + CO2</text>
        <dbReference type="Rhea" id="RHEA:70459"/>
        <dbReference type="Rhea" id="RHEA-COMP:17896"/>
        <dbReference type="Rhea" id="RHEA-COMP:17904"/>
        <dbReference type="ChEBI" id="CHEBI:15377"/>
        <dbReference type="ChEBI" id="CHEBI:15379"/>
        <dbReference type="ChEBI" id="CHEBI:16526"/>
        <dbReference type="ChEBI" id="CHEBI:16810"/>
        <dbReference type="ChEBI" id="CHEBI:30031"/>
        <dbReference type="ChEBI" id="CHEBI:34779"/>
        <dbReference type="ChEBI" id="CHEBI:90615"/>
        <dbReference type="ChEBI" id="CHEBI:189583"/>
    </reaction>
    <physiologicalReaction direction="left-to-right" evidence="18">
        <dbReference type="Rhea" id="RHEA:70460"/>
    </physiologicalReaction>
</comment>
<evidence type="ECO:0000256" key="12">
    <source>
        <dbReference type="ARBA" id="ARBA00023125"/>
    </source>
</evidence>
<evidence type="ECO:0000256" key="4">
    <source>
        <dbReference type="ARBA" id="ARBA00022723"/>
    </source>
</evidence>
<evidence type="ECO:0000256" key="10">
    <source>
        <dbReference type="ARBA" id="ARBA00023004"/>
    </source>
</evidence>
<feature type="domain" description="Myb-like" evidence="32">
    <location>
        <begin position="139"/>
        <end position="189"/>
    </location>
</feature>
<dbReference type="InterPro" id="IPR050560">
    <property type="entry name" value="MYB_TF"/>
</dbReference>
<evidence type="ECO:0000256" key="2">
    <source>
        <dbReference type="ARBA" id="ARBA00004604"/>
    </source>
</evidence>
<dbReference type="GO" id="GO:0005654">
    <property type="term" value="C:nucleoplasm"/>
    <property type="evidence" value="ECO:0007669"/>
    <property type="project" value="UniProtKB-SubCell"/>
</dbReference>
<evidence type="ECO:0000256" key="19">
    <source>
        <dbReference type="ARBA" id="ARBA00051376"/>
    </source>
</evidence>
<comment type="catalytic activity">
    <reaction evidence="24">
        <text>an N(1)-methyl-2'-deoxyadenosine in double-stranded DNA + 2-oxoglutarate + O2 = a 2'-deoxyadenosine in double-stranded DNA + formaldehyde + succinate + CO2 + H(+)</text>
        <dbReference type="Rhea" id="RHEA:70443"/>
        <dbReference type="Rhea" id="RHEA-COMP:14236"/>
        <dbReference type="Rhea" id="RHEA-COMP:17897"/>
        <dbReference type="ChEBI" id="CHEBI:15378"/>
        <dbReference type="ChEBI" id="CHEBI:15379"/>
        <dbReference type="ChEBI" id="CHEBI:16526"/>
        <dbReference type="ChEBI" id="CHEBI:16810"/>
        <dbReference type="ChEBI" id="CHEBI:16842"/>
        <dbReference type="ChEBI" id="CHEBI:30031"/>
        <dbReference type="ChEBI" id="CHEBI:90615"/>
        <dbReference type="ChEBI" id="CHEBI:139096"/>
    </reaction>
    <physiologicalReaction direction="left-to-right" evidence="24">
        <dbReference type="Rhea" id="RHEA:70444"/>
    </physiologicalReaction>
</comment>
<reference evidence="35" key="1">
    <citation type="journal article" date="2008" name="Nature">
        <title>The amphioxus genome and the evolution of the chordate karyotype.</title>
        <authorList>
            <consortium name="US DOE Joint Genome Institute (JGI-PGF)"/>
            <person name="Putnam N.H."/>
            <person name="Butts T."/>
            <person name="Ferrier D.E.K."/>
            <person name="Furlong R.F."/>
            <person name="Hellsten U."/>
            <person name="Kawashima T."/>
            <person name="Robinson-Rechavi M."/>
            <person name="Shoguchi E."/>
            <person name="Terry A."/>
            <person name="Yu J.-K."/>
            <person name="Benito-Gutierrez E.L."/>
            <person name="Dubchak I."/>
            <person name="Garcia-Fernandez J."/>
            <person name="Gibson-Brown J.J."/>
            <person name="Grigoriev I.V."/>
            <person name="Horton A.C."/>
            <person name="de Jong P.J."/>
            <person name="Jurka J."/>
            <person name="Kapitonov V.V."/>
            <person name="Kohara Y."/>
            <person name="Kuroki Y."/>
            <person name="Lindquist E."/>
            <person name="Lucas S."/>
            <person name="Osoegawa K."/>
            <person name="Pennacchio L.A."/>
            <person name="Salamov A.A."/>
            <person name="Satou Y."/>
            <person name="Sauka-Spengler T."/>
            <person name="Schmutz J."/>
            <person name="Shin-I T."/>
            <person name="Toyoda A."/>
            <person name="Bronner-Fraser M."/>
            <person name="Fujiyama A."/>
            <person name="Holland L.Z."/>
            <person name="Holland P.W.H."/>
            <person name="Satoh N."/>
            <person name="Rokhsar D.S."/>
        </authorList>
    </citation>
    <scope>NUCLEOTIDE SEQUENCE [LARGE SCALE GENOMIC DNA]</scope>
    <source>
        <strain evidence="35">S238N-H82</strain>
        <tissue evidence="35">Testes</tissue>
    </source>
</reference>
<evidence type="ECO:0000313" key="35">
    <source>
        <dbReference type="EMBL" id="EEN47817.1"/>
    </source>
</evidence>
<dbReference type="GO" id="GO:0051747">
    <property type="term" value="F:cytosine C-5 DNA demethylase activity"/>
    <property type="evidence" value="ECO:0007669"/>
    <property type="project" value="UniProtKB-ARBA"/>
</dbReference>
<evidence type="ECO:0000256" key="29">
    <source>
        <dbReference type="ARBA" id="ARBA00077989"/>
    </source>
</evidence>
<keyword evidence="8" id="KW-0223">Dioxygenase</keyword>
<evidence type="ECO:0000256" key="27">
    <source>
        <dbReference type="ARBA" id="ARBA00066725"/>
    </source>
</evidence>
<evidence type="ECO:0000256" key="14">
    <source>
        <dbReference type="ARBA" id="ARBA00023204"/>
    </source>
</evidence>
<gene>
    <name evidence="35" type="ORF">BRAFLDRAFT_123541</name>
</gene>
<dbReference type="GO" id="GO:0003677">
    <property type="term" value="F:DNA binding"/>
    <property type="evidence" value="ECO:0007669"/>
    <property type="project" value="UniProtKB-KW"/>
</dbReference>
<keyword evidence="15" id="KW-0539">Nucleus</keyword>
<protein>
    <recommendedName>
        <fullName evidence="28">DNA oxidative demethylase ALKBH2</fullName>
        <ecNumber evidence="27">1.14.11.33</ecNumber>
    </recommendedName>
    <alternativeName>
        <fullName evidence="29">Alkylated DNA repair protein alkB homolog 2</fullName>
    </alternativeName>
    <alternativeName>
        <fullName evidence="30">Alpha-ketoglutarate-dependent dioxygenase alkB homolog 2</fullName>
    </alternativeName>
</protein>
<dbReference type="SMART" id="SM00717">
    <property type="entry name" value="SANT"/>
    <property type="match status" value="3"/>
</dbReference>
<feature type="domain" description="HTH myb-type" evidence="33">
    <location>
        <begin position="38"/>
        <end position="86"/>
    </location>
</feature>
<evidence type="ECO:0000256" key="8">
    <source>
        <dbReference type="ARBA" id="ARBA00022964"/>
    </source>
</evidence>
<dbReference type="GO" id="GO:0006307">
    <property type="term" value="P:DNA alkylation repair"/>
    <property type="evidence" value="ECO:0007669"/>
    <property type="project" value="UniProtKB-ARBA"/>
</dbReference>
<evidence type="ECO:0000256" key="20">
    <source>
        <dbReference type="ARBA" id="ARBA00051434"/>
    </source>
</evidence>
<keyword evidence="13" id="KW-0804">Transcription</keyword>
<feature type="domain" description="HTH myb-type" evidence="33">
    <location>
        <begin position="87"/>
        <end position="142"/>
    </location>
</feature>
<dbReference type="FunFam" id="1.10.10.60:FF:000016">
    <property type="entry name" value="Transcriptional activator Myb isoform A"/>
    <property type="match status" value="1"/>
</dbReference>
<dbReference type="Pfam" id="PF00249">
    <property type="entry name" value="Myb_DNA-binding"/>
    <property type="match status" value="3"/>
</dbReference>
<dbReference type="InterPro" id="IPR009057">
    <property type="entry name" value="Homeodomain-like_sf"/>
</dbReference>
<evidence type="ECO:0000256" key="31">
    <source>
        <dbReference type="SAM" id="MobiDB-lite"/>
    </source>
</evidence>
<feature type="region of interest" description="Disordered" evidence="31">
    <location>
        <begin position="423"/>
        <end position="452"/>
    </location>
</feature>
<evidence type="ECO:0000256" key="6">
    <source>
        <dbReference type="ARBA" id="ARBA00022763"/>
    </source>
</evidence>
<sequence length="844" mass="95836">MSRHRYCSYVDDTDSDLSQNDHDYDISSIRGGKRLGSKTRWTKDEDEALRQVAIDQGSDDIDWKVVAKSFPDRSDVQCQHRWEKVLNPDLVKGPWTKEEDEKVVELVRKYGPKRWSLIAKHLKGRIGKQCRERWHNHLNPEIKKCAWSEEEDRIIYEAHKRLGNRWAEIAKLLPGRTDNAIKNHWNSTMRRKYEAEEGITQPYRRRNSGSSMYYPLSHNHMSYPTYYPPPQQDVQQPMHQQDQMQAQGYMQQQQPMYMNTGDCSMVPPGDHNMQQQHYPADSMSQWNSDVVDGMMGVGMSNGMVQGTEDPSPTKWIVYNMDNDAIVSPLRSVPEFTETLQMVDAEGEEWDQDFGQLELIGDMAINRTAEREQVRHLPAEGSTEYRFDGRAIQGLAKETPGKSGGLIPITSPITSKFTTPPILRRKRKKHNSLSTSTMSNDSTLTPCKEADNTPQRTPIKPLPFSPSQFLNTPDINAEVLTSTPICSRAPTSTTPVSGPLNTPATSTSIMGLGKENKDAQEVFRTPLMKRRLIDMTPRTPTPFKDALAELEKKGGKLKNLPVTPGHIEKDLSEVIKQEDGGKYSELFCNNETPDRKRKTENPSPSKKARKSLACLENWAPDIVDQDTAMEAMMDTPMKNLLSEVSLLFSPPAGSRVEGGKDVQLADTSLGLNNAFNLPSSPTKMKIFGQFHNIPRKQVAFGDPGLSYRFSGVEVPARPWTPLMEGIRDRVQEATGHKFNFVLVNRYKDGNDHMGEHRDDEKDLVREAPIASLSLGQKRDFIFKHCDARGKSAKRAMDPVKLELEHGSLLMMNYPTNRYWYHSLPVRKKALGVRINMTFRSMVTSK</sequence>
<dbReference type="Gene3D" id="2.60.120.590">
    <property type="entry name" value="Alpha-ketoglutarate-dependent dioxygenase AlkB-like"/>
    <property type="match status" value="1"/>
</dbReference>
<comment type="catalytic activity">
    <reaction evidence="17">
        <text>an N(3)-methyl-2'-deoxycytidine in single-stranded DNA + 2-oxoglutarate + O2 = a 2'-deoxycytidine in single-stranded DNA + formaldehyde + succinate + CO2 + H(+)</text>
        <dbReference type="Rhea" id="RHEA:70435"/>
        <dbReference type="Rhea" id="RHEA-COMP:12846"/>
        <dbReference type="Rhea" id="RHEA-COMP:17894"/>
        <dbReference type="ChEBI" id="CHEBI:15378"/>
        <dbReference type="ChEBI" id="CHEBI:15379"/>
        <dbReference type="ChEBI" id="CHEBI:16526"/>
        <dbReference type="ChEBI" id="CHEBI:16810"/>
        <dbReference type="ChEBI" id="CHEBI:16842"/>
        <dbReference type="ChEBI" id="CHEBI:30031"/>
        <dbReference type="ChEBI" id="CHEBI:85452"/>
        <dbReference type="ChEBI" id="CHEBI:139075"/>
    </reaction>
    <physiologicalReaction direction="left-to-right" evidence="17">
        <dbReference type="Rhea" id="RHEA:70436"/>
    </physiologicalReaction>
</comment>
<evidence type="ECO:0000259" key="34">
    <source>
        <dbReference type="PROSITE" id="PS51471"/>
    </source>
</evidence>
<evidence type="ECO:0000256" key="16">
    <source>
        <dbReference type="ARBA" id="ARBA00051010"/>
    </source>
</evidence>
<evidence type="ECO:0000256" key="26">
    <source>
        <dbReference type="ARBA" id="ARBA00062909"/>
    </source>
</evidence>
<dbReference type="EMBL" id="GG666626">
    <property type="protein sequence ID" value="EEN47817.1"/>
    <property type="molecule type" value="Genomic_DNA"/>
</dbReference>
<keyword evidence="12" id="KW-0238">DNA-binding</keyword>
<feature type="region of interest" description="Disordered" evidence="31">
    <location>
        <begin position="583"/>
        <end position="610"/>
    </location>
</feature>
<keyword evidence="11" id="KW-0805">Transcription regulation</keyword>
<comment type="catalytic activity">
    <reaction evidence="19">
        <text>an N(3)-methyl-2'-deoxycytidine in double-stranded DNA + 2-oxoglutarate + O2 = a 2'-deoxycytidine in double-stranded DNA + formaldehyde + succinate + CO2 + H(+)</text>
        <dbReference type="Rhea" id="RHEA:70439"/>
        <dbReference type="Rhea" id="RHEA-COMP:14237"/>
        <dbReference type="Rhea" id="RHEA-COMP:17070"/>
        <dbReference type="ChEBI" id="CHEBI:15378"/>
        <dbReference type="ChEBI" id="CHEBI:15379"/>
        <dbReference type="ChEBI" id="CHEBI:16526"/>
        <dbReference type="ChEBI" id="CHEBI:16810"/>
        <dbReference type="ChEBI" id="CHEBI:16842"/>
        <dbReference type="ChEBI" id="CHEBI:30031"/>
        <dbReference type="ChEBI" id="CHEBI:85452"/>
        <dbReference type="ChEBI" id="CHEBI:139075"/>
    </reaction>
    <physiologicalReaction direction="left-to-right" evidence="19">
        <dbReference type="Rhea" id="RHEA:70440"/>
    </physiologicalReaction>
</comment>
<evidence type="ECO:0000256" key="17">
    <source>
        <dbReference type="ARBA" id="ARBA00051165"/>
    </source>
</evidence>
<dbReference type="PROSITE" id="PS50090">
    <property type="entry name" value="MYB_LIKE"/>
    <property type="match status" value="3"/>
</dbReference>
<evidence type="ECO:0000256" key="28">
    <source>
        <dbReference type="ARBA" id="ARBA00072134"/>
    </source>
</evidence>
<dbReference type="eggNOG" id="KOG0048">
    <property type="taxonomic scope" value="Eukaryota"/>
</dbReference>
<keyword evidence="9" id="KW-0560">Oxidoreductase</keyword>
<evidence type="ECO:0000256" key="5">
    <source>
        <dbReference type="ARBA" id="ARBA00022737"/>
    </source>
</evidence>
<evidence type="ECO:0000256" key="3">
    <source>
        <dbReference type="ARBA" id="ARBA00004642"/>
    </source>
</evidence>
<keyword evidence="5" id="KW-0677">Repeat</keyword>
<dbReference type="STRING" id="7739.C3ZI75"/>
<evidence type="ECO:0000259" key="33">
    <source>
        <dbReference type="PROSITE" id="PS51294"/>
    </source>
</evidence>
<dbReference type="PANTHER" id="PTHR45614">
    <property type="entry name" value="MYB PROTEIN-RELATED"/>
    <property type="match status" value="1"/>
</dbReference>
<evidence type="ECO:0000256" key="21">
    <source>
        <dbReference type="ARBA" id="ARBA00051755"/>
    </source>
</evidence>
<dbReference type="CDD" id="cd00167">
    <property type="entry name" value="SANT"/>
    <property type="match status" value="3"/>
</dbReference>
<feature type="compositionally biased region" description="Polar residues" evidence="31">
    <location>
        <begin position="431"/>
        <end position="444"/>
    </location>
</feature>
<comment type="catalytic activity">
    <reaction evidence="21">
        <text>a 1,N(2)-etheno-2'-deoxyguanosine in double-stranded DNA + 2-oxoglutarate + O2 + H2O = a 2'-deoxyguanosine in double-stranded DNA + glyoxal + succinate + CO2</text>
        <dbReference type="Rhea" id="RHEA:70487"/>
        <dbReference type="Rhea" id="RHEA-COMP:17910"/>
        <dbReference type="Rhea" id="RHEA-COMP:17912"/>
        <dbReference type="ChEBI" id="CHEBI:15377"/>
        <dbReference type="ChEBI" id="CHEBI:15379"/>
        <dbReference type="ChEBI" id="CHEBI:16526"/>
        <dbReference type="ChEBI" id="CHEBI:16810"/>
        <dbReference type="ChEBI" id="CHEBI:30031"/>
        <dbReference type="ChEBI" id="CHEBI:34779"/>
        <dbReference type="ChEBI" id="CHEBI:85445"/>
        <dbReference type="ChEBI" id="CHEBI:189586"/>
    </reaction>
    <physiologicalReaction direction="left-to-right" evidence="21">
        <dbReference type="Rhea" id="RHEA:70488"/>
    </physiologicalReaction>
</comment>
<organism>
    <name type="scientific">Branchiostoma floridae</name>
    <name type="common">Florida lancelet</name>
    <name type="synonym">Amphioxus</name>
    <dbReference type="NCBI Taxonomy" id="7739"/>
    <lineage>
        <taxon>Eukaryota</taxon>
        <taxon>Metazoa</taxon>
        <taxon>Chordata</taxon>
        <taxon>Cephalochordata</taxon>
        <taxon>Leptocardii</taxon>
        <taxon>Amphioxiformes</taxon>
        <taxon>Branchiostomatidae</taxon>
        <taxon>Branchiostoma</taxon>
    </lineage>
</organism>
<dbReference type="InParanoid" id="C3ZI75"/>
<dbReference type="InterPro" id="IPR027450">
    <property type="entry name" value="AlkB-like"/>
</dbReference>
<dbReference type="SUPFAM" id="SSF46689">
    <property type="entry name" value="Homeodomain-like"/>
    <property type="match status" value="2"/>
</dbReference>
<dbReference type="InterPro" id="IPR015395">
    <property type="entry name" value="C-myb_C"/>
</dbReference>
<evidence type="ECO:0000256" key="15">
    <source>
        <dbReference type="ARBA" id="ARBA00023242"/>
    </source>
</evidence>
<evidence type="ECO:0000259" key="32">
    <source>
        <dbReference type="PROSITE" id="PS50090"/>
    </source>
</evidence>
<dbReference type="Pfam" id="PF13532">
    <property type="entry name" value="2OG-FeII_Oxy_2"/>
    <property type="match status" value="1"/>
</dbReference>
<feature type="domain" description="HTH myb-type" evidence="33">
    <location>
        <begin position="143"/>
        <end position="193"/>
    </location>
</feature>
<evidence type="ECO:0000256" key="30">
    <source>
        <dbReference type="ARBA" id="ARBA00081727"/>
    </source>
</evidence>
<feature type="domain" description="Fe2OG dioxygenase" evidence="34">
    <location>
        <begin position="736"/>
        <end position="841"/>
    </location>
</feature>
<dbReference type="SUPFAM" id="SSF51197">
    <property type="entry name" value="Clavaminate synthase-like"/>
    <property type="match status" value="1"/>
</dbReference>
<evidence type="ECO:0000256" key="23">
    <source>
        <dbReference type="ARBA" id="ARBA00052627"/>
    </source>
</evidence>